<keyword evidence="3" id="KW-1185">Reference proteome</keyword>
<evidence type="ECO:0000256" key="1">
    <source>
        <dbReference type="SAM" id="Phobius"/>
    </source>
</evidence>
<feature type="transmembrane region" description="Helical" evidence="1">
    <location>
        <begin position="62"/>
        <end position="85"/>
    </location>
</feature>
<reference evidence="3" key="1">
    <citation type="journal article" date="2019" name="Int. J. Syst. Evol. Microbiol.">
        <title>The Global Catalogue of Microorganisms (GCM) 10K type strain sequencing project: providing services to taxonomists for standard genome sequencing and annotation.</title>
        <authorList>
            <consortium name="The Broad Institute Genomics Platform"/>
            <consortium name="The Broad Institute Genome Sequencing Center for Infectious Disease"/>
            <person name="Wu L."/>
            <person name="Ma J."/>
        </authorList>
    </citation>
    <scope>NUCLEOTIDE SEQUENCE [LARGE SCALE GENOMIC DNA]</scope>
    <source>
        <strain evidence="3">JCM 18952</strain>
    </source>
</reference>
<dbReference type="InterPro" id="IPR046289">
    <property type="entry name" value="DUF6326"/>
</dbReference>
<organism evidence="2 3">
    <name type="scientific">Paeniglutamicibacter antarcticus</name>
    <dbReference type="NCBI Taxonomy" id="494023"/>
    <lineage>
        <taxon>Bacteria</taxon>
        <taxon>Bacillati</taxon>
        <taxon>Actinomycetota</taxon>
        <taxon>Actinomycetes</taxon>
        <taxon>Micrococcales</taxon>
        <taxon>Micrococcaceae</taxon>
        <taxon>Paeniglutamicibacter</taxon>
    </lineage>
</organism>
<feature type="transmembrane region" description="Helical" evidence="1">
    <location>
        <begin position="92"/>
        <end position="110"/>
    </location>
</feature>
<keyword evidence="1" id="KW-0812">Transmembrane</keyword>
<accession>A0ABP9TTD4</accession>
<dbReference type="RefSeq" id="WP_210099437.1">
    <property type="nucleotide sequence ID" value="NZ_BAABLK010000037.1"/>
</dbReference>
<name>A0ABP9TTD4_9MICC</name>
<keyword evidence="1" id="KW-1133">Transmembrane helix</keyword>
<feature type="transmembrane region" description="Helical" evidence="1">
    <location>
        <begin position="116"/>
        <end position="138"/>
    </location>
</feature>
<evidence type="ECO:0000313" key="3">
    <source>
        <dbReference type="Proteomes" id="UP001501257"/>
    </source>
</evidence>
<dbReference type="Pfam" id="PF19851">
    <property type="entry name" value="DUF6326"/>
    <property type="match status" value="1"/>
</dbReference>
<keyword evidence="1" id="KW-0472">Membrane</keyword>
<sequence>MNKNRRVKLLDTKVERKIVLSGLWVTVLFVFAFVDIFGFWRSDIINGILAGTVSGTQIDIDQAFLVSATAYVLVPSLMIIVSLLMPARINRLANIIVSLVWFVSVVVMVLGESWSYYILGSVIELLLLLSIAYCSWTWPRRADQSAARVLASGSLDN</sequence>
<evidence type="ECO:0000313" key="2">
    <source>
        <dbReference type="EMBL" id="GAA5228384.1"/>
    </source>
</evidence>
<gene>
    <name evidence="2" type="ORF">GCM10025778_29180</name>
</gene>
<feature type="transmembrane region" description="Helical" evidence="1">
    <location>
        <begin position="21"/>
        <end position="42"/>
    </location>
</feature>
<protein>
    <submittedName>
        <fullName evidence="2">Uncharacterized protein</fullName>
    </submittedName>
</protein>
<proteinExistence type="predicted"/>
<comment type="caution">
    <text evidence="2">The sequence shown here is derived from an EMBL/GenBank/DDBJ whole genome shotgun (WGS) entry which is preliminary data.</text>
</comment>
<dbReference type="Proteomes" id="UP001501257">
    <property type="component" value="Unassembled WGS sequence"/>
</dbReference>
<dbReference type="EMBL" id="BAABLK010000037">
    <property type="protein sequence ID" value="GAA5228384.1"/>
    <property type="molecule type" value="Genomic_DNA"/>
</dbReference>